<accession>A0ABP8E4Y1</accession>
<dbReference type="InterPro" id="IPR055170">
    <property type="entry name" value="GFO_IDH_MocA-like_dom"/>
</dbReference>
<dbReference type="InterPro" id="IPR051317">
    <property type="entry name" value="Gfo/Idh/MocA_oxidoreduct"/>
</dbReference>
<keyword evidence="2" id="KW-0560">Oxidoreductase</keyword>
<dbReference type="Pfam" id="PF22725">
    <property type="entry name" value="GFO_IDH_MocA_C3"/>
    <property type="match status" value="1"/>
</dbReference>
<organism evidence="6 7">
    <name type="scientific">Frondihabitans peucedani</name>
    <dbReference type="NCBI Taxonomy" id="598626"/>
    <lineage>
        <taxon>Bacteria</taxon>
        <taxon>Bacillati</taxon>
        <taxon>Actinomycetota</taxon>
        <taxon>Actinomycetes</taxon>
        <taxon>Micrococcales</taxon>
        <taxon>Microbacteriaceae</taxon>
        <taxon>Frondihabitans</taxon>
    </lineage>
</organism>
<name>A0ABP8E4Y1_9MICO</name>
<gene>
    <name evidence="6" type="ORF">GCM10022256_28710</name>
</gene>
<dbReference type="RefSeq" id="WP_344797397.1">
    <property type="nucleotide sequence ID" value="NZ_BAABAU010000004.1"/>
</dbReference>
<keyword evidence="3" id="KW-0520">NAD</keyword>
<evidence type="ECO:0000259" key="5">
    <source>
        <dbReference type="Pfam" id="PF22725"/>
    </source>
</evidence>
<protein>
    <submittedName>
        <fullName evidence="6">Gfo/Idh/MocA family oxidoreductase</fullName>
    </submittedName>
</protein>
<feature type="domain" description="Gfo/Idh/MocA-like oxidoreductase N-terminal" evidence="4">
    <location>
        <begin position="13"/>
        <end position="132"/>
    </location>
</feature>
<dbReference type="EMBL" id="BAABAU010000004">
    <property type="protein sequence ID" value="GAA4267259.1"/>
    <property type="molecule type" value="Genomic_DNA"/>
</dbReference>
<evidence type="ECO:0000259" key="4">
    <source>
        <dbReference type="Pfam" id="PF01408"/>
    </source>
</evidence>
<comment type="similarity">
    <text evidence="1">Belongs to the Gfo/Idh/MocA family.</text>
</comment>
<dbReference type="SUPFAM" id="SSF51735">
    <property type="entry name" value="NAD(P)-binding Rossmann-fold domains"/>
    <property type="match status" value="1"/>
</dbReference>
<evidence type="ECO:0000313" key="7">
    <source>
        <dbReference type="Proteomes" id="UP001501594"/>
    </source>
</evidence>
<keyword evidence="7" id="KW-1185">Reference proteome</keyword>
<comment type="caution">
    <text evidence="6">The sequence shown here is derived from an EMBL/GenBank/DDBJ whole genome shotgun (WGS) entry which is preliminary data.</text>
</comment>
<dbReference type="SUPFAM" id="SSF55347">
    <property type="entry name" value="Glyceraldehyde-3-phosphate dehydrogenase-like, C-terminal domain"/>
    <property type="match status" value="1"/>
</dbReference>
<dbReference type="Pfam" id="PF01408">
    <property type="entry name" value="GFO_IDH_MocA"/>
    <property type="match status" value="1"/>
</dbReference>
<feature type="domain" description="GFO/IDH/MocA-like oxidoreductase" evidence="5">
    <location>
        <begin position="150"/>
        <end position="260"/>
    </location>
</feature>
<proteinExistence type="inferred from homology"/>
<dbReference type="Gene3D" id="3.30.360.10">
    <property type="entry name" value="Dihydrodipicolinate Reductase, domain 2"/>
    <property type="match status" value="1"/>
</dbReference>
<dbReference type="Gene3D" id="3.40.50.720">
    <property type="entry name" value="NAD(P)-binding Rossmann-like Domain"/>
    <property type="match status" value="1"/>
</dbReference>
<dbReference type="PANTHER" id="PTHR43708">
    <property type="entry name" value="CONSERVED EXPRESSED OXIDOREDUCTASE (EUROFUNG)"/>
    <property type="match status" value="1"/>
</dbReference>
<dbReference type="Proteomes" id="UP001501594">
    <property type="component" value="Unassembled WGS sequence"/>
</dbReference>
<reference evidence="7" key="1">
    <citation type="journal article" date="2019" name="Int. J. Syst. Evol. Microbiol.">
        <title>The Global Catalogue of Microorganisms (GCM) 10K type strain sequencing project: providing services to taxonomists for standard genome sequencing and annotation.</title>
        <authorList>
            <consortium name="The Broad Institute Genomics Platform"/>
            <consortium name="The Broad Institute Genome Sequencing Center for Infectious Disease"/>
            <person name="Wu L."/>
            <person name="Ma J."/>
        </authorList>
    </citation>
    <scope>NUCLEOTIDE SEQUENCE [LARGE SCALE GENOMIC DNA]</scope>
    <source>
        <strain evidence="7">JCM 17442</strain>
    </source>
</reference>
<evidence type="ECO:0000256" key="3">
    <source>
        <dbReference type="ARBA" id="ARBA00023027"/>
    </source>
</evidence>
<evidence type="ECO:0000256" key="1">
    <source>
        <dbReference type="ARBA" id="ARBA00010928"/>
    </source>
</evidence>
<dbReference type="PANTHER" id="PTHR43708:SF5">
    <property type="entry name" value="CONSERVED EXPRESSED OXIDOREDUCTASE (EUROFUNG)-RELATED"/>
    <property type="match status" value="1"/>
</dbReference>
<sequence>MTRPPLVDAAAPVRIVLVGAGLMGRAWLGALDRSQDAEVVGIVDLDQDLARAAADEAGLPGLVVGTSVTSVAEATGAHAIVNVTVPAAHLPIADEALSAGLSVLSEKPLAPTVAAALLSAAAADRAGRLLMTSQNRRYYDSLTAYRAALGEIGEIALLTTEYTREAHFPGFRETMAHPLLVDMAIHAFDVARHLLGTDPVSVTCDTSNPPWSWFEGDSVANALFEFEGGARYRYTGTWTTRGLETSWNGAWRASGSHGSATWDGETALALERVDPATGESTGLESPPLRTTSPEEIDGSLADFVDALRTGRTPDTEAHRNILSLAMVEAAVRSADTGRRIEVADVLEDAYATALTTDAPQHLREALASWGSVSAGLHLHQTVDA</sequence>
<evidence type="ECO:0000256" key="2">
    <source>
        <dbReference type="ARBA" id="ARBA00023002"/>
    </source>
</evidence>
<dbReference type="InterPro" id="IPR036291">
    <property type="entry name" value="NAD(P)-bd_dom_sf"/>
</dbReference>
<dbReference type="InterPro" id="IPR000683">
    <property type="entry name" value="Gfo/Idh/MocA-like_OxRdtase_N"/>
</dbReference>
<evidence type="ECO:0000313" key="6">
    <source>
        <dbReference type="EMBL" id="GAA4267259.1"/>
    </source>
</evidence>